<feature type="transmembrane region" description="Helical" evidence="1">
    <location>
        <begin position="54"/>
        <end position="74"/>
    </location>
</feature>
<feature type="transmembrane region" description="Helical" evidence="1">
    <location>
        <begin position="142"/>
        <end position="163"/>
    </location>
</feature>
<feature type="transmembrane region" description="Helical" evidence="1">
    <location>
        <begin position="30"/>
        <end position="47"/>
    </location>
</feature>
<evidence type="ECO:0000313" key="2">
    <source>
        <dbReference type="EMBL" id="SQH72387.1"/>
    </source>
</evidence>
<evidence type="ECO:0000256" key="1">
    <source>
        <dbReference type="SAM" id="Phobius"/>
    </source>
</evidence>
<dbReference type="KEGG" id="pcre:NCTC12858_00201"/>
<dbReference type="EMBL" id="LS483447">
    <property type="protein sequence ID" value="SQH72387.1"/>
    <property type="molecule type" value="Genomic_DNA"/>
</dbReference>
<feature type="transmembrane region" description="Helical" evidence="1">
    <location>
        <begin position="80"/>
        <end position="101"/>
    </location>
</feature>
<dbReference type="PANTHER" id="PTHR34980">
    <property type="entry name" value="INNER MEMBRANE PROTEIN-RELATED-RELATED"/>
    <property type="match status" value="1"/>
</dbReference>
<proteinExistence type="predicted"/>
<keyword evidence="1" id="KW-1133">Transmembrane helix</keyword>
<gene>
    <name evidence="2" type="primary">yhaI</name>
    <name evidence="2" type="ORF">NCTC12858_00201</name>
</gene>
<keyword evidence="1" id="KW-0812">Transmembrane</keyword>
<keyword evidence="3" id="KW-1185">Reference proteome</keyword>
<dbReference type="GO" id="GO:0005886">
    <property type="term" value="C:plasma membrane"/>
    <property type="evidence" value="ECO:0007669"/>
    <property type="project" value="TreeGrafter"/>
</dbReference>
<organism evidence="2 3">
    <name type="scientific">Porphyromonas crevioricanis</name>
    <dbReference type="NCBI Taxonomy" id="393921"/>
    <lineage>
        <taxon>Bacteria</taxon>
        <taxon>Pseudomonadati</taxon>
        <taxon>Bacteroidota</taxon>
        <taxon>Bacteroidia</taxon>
        <taxon>Bacteroidales</taxon>
        <taxon>Porphyromonadaceae</taxon>
        <taxon>Porphyromonas</taxon>
    </lineage>
</organism>
<dbReference type="InterPro" id="IPR008523">
    <property type="entry name" value="DUF805"/>
</dbReference>
<dbReference type="Pfam" id="PF05656">
    <property type="entry name" value="DUF805"/>
    <property type="match status" value="1"/>
</dbReference>
<feature type="transmembrane region" description="Helical" evidence="1">
    <location>
        <begin position="113"/>
        <end position="136"/>
    </location>
</feature>
<protein>
    <submittedName>
        <fullName evidence="2">Inner membrane protein yhaI</fullName>
    </submittedName>
</protein>
<reference evidence="2 3" key="1">
    <citation type="submission" date="2018-06" db="EMBL/GenBank/DDBJ databases">
        <authorList>
            <consortium name="Pathogen Informatics"/>
            <person name="Doyle S."/>
        </authorList>
    </citation>
    <scope>NUCLEOTIDE SEQUENCE [LARGE SCALE GENOMIC DNA]</scope>
    <source>
        <strain evidence="2 3">NCTC12858</strain>
    </source>
</reference>
<keyword evidence="1" id="KW-0472">Membrane</keyword>
<dbReference type="RefSeq" id="WP_023940566.1">
    <property type="nucleotide sequence ID" value="NZ_JQJC01000023.1"/>
</dbReference>
<dbReference type="PANTHER" id="PTHR34980:SF2">
    <property type="entry name" value="INNER MEMBRANE PROTEIN YHAH-RELATED"/>
    <property type="match status" value="1"/>
</dbReference>
<dbReference type="AlphaFoldDB" id="A0A2X4PX12"/>
<name>A0A2X4PX12_9PORP</name>
<sequence>MKKENSLFDYWLGCWMQYANFRGRAGRKEFWSFMLFQFLIFFVLDFVRIVNGTGFALFSVLFGSILGGSIPSGMNLVVEVLFALFSLLFFLFSLLPTMAVLARRLHDTGRSGWWGPLFFLSIVSNVTFFAILINSWGRKGGIPFFLLSFVNLLLAALLFAWTISRGDLAENKYGPSTRRSIFSLDEETEEDKSDV</sequence>
<evidence type="ECO:0000313" key="3">
    <source>
        <dbReference type="Proteomes" id="UP000249300"/>
    </source>
</evidence>
<dbReference type="Proteomes" id="UP000249300">
    <property type="component" value="Chromosome 1"/>
</dbReference>
<accession>A0A2X4PX12</accession>